<dbReference type="RefSeq" id="WP_353544257.1">
    <property type="nucleotide sequence ID" value="NZ_BAABRN010000103.1"/>
</dbReference>
<name>A0ABP9VKU0_9DEIO</name>
<sequence>MRKFLLLAALTFGAAQLQTAQAQTVSVNIDASVKFPPIVQTAASLVNLLSQGVQVSFLTPTAQPAATLGSGGGIVVRPDVPISTQVTQVQVLTPIAGSTQVVREIYPLAQPIRLNQPISAQSIIVRAKDGGRVPLTNVMGRQAAWAKAPGLQKKAGGMPPGQLKKLCREQPNNALCRAGNGQGNGRR</sequence>
<protein>
    <submittedName>
        <fullName evidence="2">Uncharacterized protein</fullName>
    </submittedName>
</protein>
<organism evidence="2 3">
    <name type="scientific">Deinococcus xinjiangensis</name>
    <dbReference type="NCBI Taxonomy" id="457454"/>
    <lineage>
        <taxon>Bacteria</taxon>
        <taxon>Thermotogati</taxon>
        <taxon>Deinococcota</taxon>
        <taxon>Deinococci</taxon>
        <taxon>Deinococcales</taxon>
        <taxon>Deinococcaceae</taxon>
        <taxon>Deinococcus</taxon>
    </lineage>
</organism>
<reference evidence="2 3" key="1">
    <citation type="submission" date="2024-02" db="EMBL/GenBank/DDBJ databases">
        <title>Deinococcus xinjiangensis NBRC 107630.</title>
        <authorList>
            <person name="Ichikawa N."/>
            <person name="Katano-Makiyama Y."/>
            <person name="Hidaka K."/>
        </authorList>
    </citation>
    <scope>NUCLEOTIDE SEQUENCE [LARGE SCALE GENOMIC DNA]</scope>
    <source>
        <strain evidence="2 3">NBRC 107630</strain>
    </source>
</reference>
<feature type="signal peptide" evidence="1">
    <location>
        <begin position="1"/>
        <end position="22"/>
    </location>
</feature>
<evidence type="ECO:0000313" key="2">
    <source>
        <dbReference type="EMBL" id="GAA5504292.1"/>
    </source>
</evidence>
<comment type="caution">
    <text evidence="2">The sequence shown here is derived from an EMBL/GenBank/DDBJ whole genome shotgun (WGS) entry which is preliminary data.</text>
</comment>
<accession>A0ABP9VKU0</accession>
<keyword evidence="3" id="KW-1185">Reference proteome</keyword>
<feature type="chain" id="PRO_5046102538" evidence="1">
    <location>
        <begin position="23"/>
        <end position="187"/>
    </location>
</feature>
<evidence type="ECO:0000256" key="1">
    <source>
        <dbReference type="SAM" id="SignalP"/>
    </source>
</evidence>
<evidence type="ECO:0000313" key="3">
    <source>
        <dbReference type="Proteomes" id="UP001458946"/>
    </source>
</evidence>
<dbReference type="EMBL" id="BAABRN010000103">
    <property type="protein sequence ID" value="GAA5504292.1"/>
    <property type="molecule type" value="Genomic_DNA"/>
</dbReference>
<proteinExistence type="predicted"/>
<keyword evidence="1" id="KW-0732">Signal</keyword>
<gene>
    <name evidence="2" type="ORF">Dxin01_04062</name>
</gene>
<dbReference type="Proteomes" id="UP001458946">
    <property type="component" value="Unassembled WGS sequence"/>
</dbReference>